<name>F2DT66_HORVV</name>
<dbReference type="InParanoid" id="F2DT66"/>
<feature type="compositionally biased region" description="Low complexity" evidence="3">
    <location>
        <begin position="33"/>
        <end position="67"/>
    </location>
</feature>
<dbReference type="GO" id="GO:0005634">
    <property type="term" value="C:nucleus"/>
    <property type="evidence" value="ECO:0007669"/>
    <property type="project" value="UniProtKB-SubCell"/>
</dbReference>
<accession>F2DT66</accession>
<evidence type="ECO:0000313" key="4">
    <source>
        <dbReference type="EMBL" id="BAJ98287.1"/>
    </source>
</evidence>
<comment type="subcellular location">
    <subcellularLocation>
        <location evidence="1">Nucleus</location>
    </subcellularLocation>
</comment>
<dbReference type="STRING" id="112509.F2DT66"/>
<proteinExistence type="evidence at transcript level"/>
<reference evidence="4" key="1">
    <citation type="journal article" date="2011" name="Plant Physiol.">
        <title>Comprehensive sequence analysis of 24,783 barley full-length cDNAs derived from 12 clone libraries.</title>
        <authorList>
            <person name="Matsumoto T."/>
            <person name="Tanaka T."/>
            <person name="Sakai H."/>
            <person name="Amano N."/>
            <person name="Kanamori H."/>
            <person name="Kurita K."/>
            <person name="Kikuta A."/>
            <person name="Kamiya K."/>
            <person name="Yamamoto M."/>
            <person name="Ikawa H."/>
            <person name="Fujii N."/>
            <person name="Hori K."/>
            <person name="Itoh T."/>
            <person name="Sato K."/>
        </authorList>
    </citation>
    <scope>NUCLEOTIDE SEQUENCE</scope>
    <source>
        <tissue evidence="4">Shoot and root</tissue>
    </source>
</reference>
<dbReference type="FunCoup" id="F2DT66">
    <property type="interactions" value="1"/>
</dbReference>
<keyword evidence="2" id="KW-0539">Nucleus</keyword>
<dbReference type="EMBL" id="AK367084">
    <property type="protein sequence ID" value="BAJ98287.1"/>
    <property type="molecule type" value="mRNA"/>
</dbReference>
<dbReference type="OMA" id="RTWPPRM"/>
<evidence type="ECO:0000256" key="3">
    <source>
        <dbReference type="SAM" id="MobiDB-lite"/>
    </source>
</evidence>
<dbReference type="PANTHER" id="PTHR33172:SF103">
    <property type="entry name" value="PROTEIN OXIDATIVE STRESS 3"/>
    <property type="match status" value="1"/>
</dbReference>
<evidence type="ECO:0000256" key="2">
    <source>
        <dbReference type="ARBA" id="ARBA00023242"/>
    </source>
</evidence>
<sequence>MDAYVLFRRAAGMMMVAPPRAAAYDEQDEDIGSASDSECTSRSSASAASSSSDLADDASSSSSSSSSGDHFEMSALMTQLPIKRGLSMFFDGKSQSFASLAAVASLEDLAKPAKKRLKPSRSCEGGLDAHRGRFLSPRRHCPKAAAAAAARKASARAALSLLGTSPRTARLAANAIILG</sequence>
<organism evidence="4">
    <name type="scientific">Hordeum vulgare subsp. vulgare</name>
    <name type="common">Domesticated barley</name>
    <dbReference type="NCBI Taxonomy" id="112509"/>
    <lineage>
        <taxon>Eukaryota</taxon>
        <taxon>Viridiplantae</taxon>
        <taxon>Streptophyta</taxon>
        <taxon>Embryophyta</taxon>
        <taxon>Tracheophyta</taxon>
        <taxon>Spermatophyta</taxon>
        <taxon>Magnoliopsida</taxon>
        <taxon>Liliopsida</taxon>
        <taxon>Poales</taxon>
        <taxon>Poaceae</taxon>
        <taxon>BOP clade</taxon>
        <taxon>Pooideae</taxon>
        <taxon>Triticodae</taxon>
        <taxon>Triticeae</taxon>
        <taxon>Hordeinae</taxon>
        <taxon>Hordeum</taxon>
    </lineage>
</organism>
<dbReference type="AlphaFoldDB" id="F2DT66"/>
<dbReference type="InterPro" id="IPR051992">
    <property type="entry name" value="OxStress_Response_Reg"/>
</dbReference>
<protein>
    <submittedName>
        <fullName evidence="4">Predicted protein</fullName>
    </submittedName>
</protein>
<feature type="region of interest" description="Disordered" evidence="3">
    <location>
        <begin position="21"/>
        <end position="70"/>
    </location>
</feature>
<dbReference type="PANTHER" id="PTHR33172">
    <property type="entry name" value="OS08G0516900 PROTEIN"/>
    <property type="match status" value="1"/>
</dbReference>
<evidence type="ECO:0000256" key="1">
    <source>
        <dbReference type="ARBA" id="ARBA00004123"/>
    </source>
</evidence>
<dbReference type="GO" id="GO:0006950">
    <property type="term" value="P:response to stress"/>
    <property type="evidence" value="ECO:0007669"/>
    <property type="project" value="UniProtKB-ARBA"/>
</dbReference>